<keyword evidence="2" id="KW-0812">Transmembrane</keyword>
<keyword evidence="2" id="KW-1133">Transmembrane helix</keyword>
<evidence type="ECO:0000313" key="4">
    <source>
        <dbReference type="Proteomes" id="UP000305202"/>
    </source>
</evidence>
<keyword evidence="4" id="KW-1185">Reference proteome</keyword>
<name>A0ABY2SIC7_9HYPH</name>
<feature type="compositionally biased region" description="Gly residues" evidence="1">
    <location>
        <begin position="167"/>
        <end position="197"/>
    </location>
</feature>
<evidence type="ECO:0000313" key="3">
    <source>
        <dbReference type="EMBL" id="TKI03585.1"/>
    </source>
</evidence>
<feature type="transmembrane region" description="Helical" evidence="2">
    <location>
        <begin position="632"/>
        <end position="652"/>
    </location>
</feature>
<accession>A0ABY2SIC7</accession>
<feature type="region of interest" description="Disordered" evidence="1">
    <location>
        <begin position="166"/>
        <end position="201"/>
    </location>
</feature>
<evidence type="ECO:0000256" key="2">
    <source>
        <dbReference type="SAM" id="Phobius"/>
    </source>
</evidence>
<gene>
    <name evidence="3" type="ORF">FCN80_21140</name>
</gene>
<evidence type="ECO:0000256" key="1">
    <source>
        <dbReference type="SAM" id="MobiDB-lite"/>
    </source>
</evidence>
<reference evidence="3 4" key="1">
    <citation type="submission" date="2019-04" db="EMBL/GenBank/DDBJ databases">
        <authorList>
            <person name="Li M."/>
            <person name="Gao C."/>
        </authorList>
    </citation>
    <scope>NUCLEOTIDE SEQUENCE [LARGE SCALE GENOMIC DNA]</scope>
    <source>
        <strain evidence="3 4">BGMRC 2031</strain>
    </source>
</reference>
<dbReference type="RefSeq" id="WP_136992325.1">
    <property type="nucleotide sequence ID" value="NZ_SZPQ01000041.1"/>
</dbReference>
<comment type="caution">
    <text evidence="3">The sequence shown here is derived from an EMBL/GenBank/DDBJ whole genome shotgun (WGS) entry which is preliminary data.</text>
</comment>
<dbReference type="Proteomes" id="UP000305202">
    <property type="component" value="Unassembled WGS sequence"/>
</dbReference>
<organism evidence="3 4">
    <name type="scientific">Martelella alba</name>
    <dbReference type="NCBI Taxonomy" id="2590451"/>
    <lineage>
        <taxon>Bacteria</taxon>
        <taxon>Pseudomonadati</taxon>
        <taxon>Pseudomonadota</taxon>
        <taxon>Alphaproteobacteria</taxon>
        <taxon>Hyphomicrobiales</taxon>
        <taxon>Aurantimonadaceae</taxon>
        <taxon>Martelella</taxon>
    </lineage>
</organism>
<keyword evidence="2" id="KW-0472">Membrane</keyword>
<dbReference type="EMBL" id="SZPQ01000041">
    <property type="protein sequence ID" value="TKI03585.1"/>
    <property type="molecule type" value="Genomic_DNA"/>
</dbReference>
<protein>
    <submittedName>
        <fullName evidence="3">Uncharacterized protein</fullName>
    </submittedName>
</protein>
<proteinExistence type="predicted"/>
<sequence length="764" mass="80354">MDVQAYNVAVRIAMNDQISRALAAVSKDALKLHERFEQITKDIKGITTAANKAAEALSKMTRAGNGQFSGATRDARAYADAMNSAARSAGAVARAHQEAGRGMVAAPLLLGYAGGAVGRSSSYPMVSYNGGGNIPSPLLLGNGGGGNRGGNGAANFAGINGWNNGVPPGGWGPGGTGGNPPPGGAGGNAGGGHGGHGMSSHDAGMTNLMTAYAGFEWLNSIAEKGTDYERELARLRQMGLDSAQLNEAKRYVDAHPIANTSRLDLMRIFTDAQGSFRESGMKGGNAMDAAEIMMPILAKYEVASGALSDSSKAAANYNMRNLNKIVEIMGGLSDTKKAQAIVDAVFKASQASGRLVDENQLKQFVAYGSSATNHQGIRAIMGGLEPIIAEMGGSTTAVGLRTAYTRVNGMMSLPPKLLLREMNRLGMTDKTGMKQTDRLHELEATNVVGYAAEMMKIYRAHGITKDIDRERENAIIFGTNGAKIFNRIMAQMETIDKSLAAYDVSNGTDKTIYDPNNHVILARAALGKSYENLELALAQKGGVLERFTHGIDMLSNGIVKITSAMDAHPEMTRYFTDGAMIVTGLAGASGGLWVLNHAAGAVIKPLGLVGRVVLSLTGANSLPLLATTLGGLPAVITGILTAIAAFSFYKVWDWYKNGEMNQNFNTMTSSGTKGASGFNIHNPTAADEYRHLINPSRYPAAPVPGKAGQTIQVNSTINLDGKKVGEAVTNHQAKEANKPQSGVSGFDNYLSPLLSGMSSYQYSR</sequence>